<evidence type="ECO:0000313" key="2">
    <source>
        <dbReference type="Proteomes" id="UP000704712"/>
    </source>
</evidence>
<proteinExistence type="predicted"/>
<accession>A0A8S9US58</accession>
<evidence type="ECO:0000313" key="1">
    <source>
        <dbReference type="EMBL" id="KAF4141884.1"/>
    </source>
</evidence>
<protein>
    <submittedName>
        <fullName evidence="1">Uncharacterized protein</fullName>
    </submittedName>
</protein>
<name>A0A8S9US58_PHYIN</name>
<reference evidence="1" key="1">
    <citation type="submission" date="2020-03" db="EMBL/GenBank/DDBJ databases">
        <title>Hybrid Assembly of Korean Phytophthora infestans isolates.</title>
        <authorList>
            <person name="Prokchorchik M."/>
            <person name="Lee Y."/>
            <person name="Seo J."/>
            <person name="Cho J.-H."/>
            <person name="Park Y.-E."/>
            <person name="Jang D.-C."/>
            <person name="Im J.-S."/>
            <person name="Choi J.-G."/>
            <person name="Park H.-J."/>
            <person name="Lee G.-B."/>
            <person name="Lee Y.-G."/>
            <person name="Hong S.-Y."/>
            <person name="Cho K."/>
            <person name="Sohn K.H."/>
        </authorList>
    </citation>
    <scope>NUCLEOTIDE SEQUENCE</scope>
    <source>
        <strain evidence="1">KR_2_A2</strain>
    </source>
</reference>
<sequence length="131" mass="13902">MVSSYAPLSPAESAARAPLLSHYAVGPSDHHCDAHLVRFAAATSLRNGAIIAVNHSVIEALFAVSGAAVCGGFLGRKGGPTNTPGLLLKSDTKGQPQVAFCKFVVARNTVLVMKDKRYRRVAPDLATRRYK</sequence>
<dbReference type="EMBL" id="JAACNO010001239">
    <property type="protein sequence ID" value="KAF4141884.1"/>
    <property type="molecule type" value="Genomic_DNA"/>
</dbReference>
<comment type="caution">
    <text evidence="1">The sequence shown here is derived from an EMBL/GenBank/DDBJ whole genome shotgun (WGS) entry which is preliminary data.</text>
</comment>
<dbReference type="Proteomes" id="UP000704712">
    <property type="component" value="Unassembled WGS sequence"/>
</dbReference>
<gene>
    <name evidence="1" type="ORF">GN958_ATG08915</name>
</gene>
<dbReference type="AlphaFoldDB" id="A0A8S9US58"/>
<organism evidence="1 2">
    <name type="scientific">Phytophthora infestans</name>
    <name type="common">Potato late blight agent</name>
    <name type="synonym">Botrytis infestans</name>
    <dbReference type="NCBI Taxonomy" id="4787"/>
    <lineage>
        <taxon>Eukaryota</taxon>
        <taxon>Sar</taxon>
        <taxon>Stramenopiles</taxon>
        <taxon>Oomycota</taxon>
        <taxon>Peronosporomycetes</taxon>
        <taxon>Peronosporales</taxon>
        <taxon>Peronosporaceae</taxon>
        <taxon>Phytophthora</taxon>
    </lineage>
</organism>